<dbReference type="GO" id="GO:0006744">
    <property type="term" value="P:ubiquinone biosynthetic process"/>
    <property type="evidence" value="ECO:0007669"/>
    <property type="project" value="UniProtKB-UniPathway"/>
</dbReference>
<organism evidence="9 10">
    <name type="scientific">Arenimonas fontis</name>
    <dbReference type="NCBI Taxonomy" id="2608255"/>
    <lineage>
        <taxon>Bacteria</taxon>
        <taxon>Pseudomonadati</taxon>
        <taxon>Pseudomonadota</taxon>
        <taxon>Gammaproteobacteria</taxon>
        <taxon>Lysobacterales</taxon>
        <taxon>Lysobacteraceae</taxon>
        <taxon>Arenimonas</taxon>
    </lineage>
</organism>
<reference evidence="9 10" key="2">
    <citation type="submission" date="2019-09" db="EMBL/GenBank/DDBJ databases">
        <authorList>
            <person name="Mazur A."/>
        </authorList>
    </citation>
    <scope>NUCLEOTIDE SEQUENCE [LARGE SCALE GENOMIC DNA]</scope>
    <source>
        <strain evidence="9 10">3729k</strain>
    </source>
</reference>
<evidence type="ECO:0000256" key="3">
    <source>
        <dbReference type="ARBA" id="ARBA00005349"/>
    </source>
</evidence>
<evidence type="ECO:0000256" key="7">
    <source>
        <dbReference type="ARBA" id="ARBA00023033"/>
    </source>
</evidence>
<dbReference type="PROSITE" id="PS51257">
    <property type="entry name" value="PROKAR_LIPOPROTEIN"/>
    <property type="match status" value="1"/>
</dbReference>
<protein>
    <submittedName>
        <fullName evidence="9">2-octaprenyl-6-methoxyphenyl hydroxylase</fullName>
        <ecNumber evidence="9">1.14.13.-</ecNumber>
    </submittedName>
</protein>
<comment type="cofactor">
    <cofactor evidence="1">
        <name>FAD</name>
        <dbReference type="ChEBI" id="CHEBI:57692"/>
    </cofactor>
</comment>
<dbReference type="InterPro" id="IPR036188">
    <property type="entry name" value="FAD/NAD-bd_sf"/>
</dbReference>
<feature type="domain" description="FAD-binding" evidence="8">
    <location>
        <begin position="8"/>
        <end position="347"/>
    </location>
</feature>
<keyword evidence="10" id="KW-1185">Reference proteome</keyword>
<dbReference type="Proteomes" id="UP000322165">
    <property type="component" value="Unassembled WGS sequence"/>
</dbReference>
<evidence type="ECO:0000259" key="8">
    <source>
        <dbReference type="Pfam" id="PF01494"/>
    </source>
</evidence>
<dbReference type="InterPro" id="IPR010971">
    <property type="entry name" value="UbiH/COQ6"/>
</dbReference>
<name>A0A5B2Z6X1_9GAMM</name>
<dbReference type="GO" id="GO:0008681">
    <property type="term" value="F:2-octaprenyl-6-methoxyphenol hydroxylase activity"/>
    <property type="evidence" value="ECO:0007669"/>
    <property type="project" value="TreeGrafter"/>
</dbReference>
<keyword evidence="5" id="KW-0274">FAD</keyword>
<dbReference type="GO" id="GO:0071949">
    <property type="term" value="F:FAD binding"/>
    <property type="evidence" value="ECO:0007669"/>
    <property type="project" value="InterPro"/>
</dbReference>
<evidence type="ECO:0000256" key="5">
    <source>
        <dbReference type="ARBA" id="ARBA00022827"/>
    </source>
</evidence>
<evidence type="ECO:0000313" key="9">
    <source>
        <dbReference type="EMBL" id="KAA2283709.1"/>
    </source>
</evidence>
<dbReference type="InterPro" id="IPR051205">
    <property type="entry name" value="UbiH/COQ6_monooxygenase"/>
</dbReference>
<evidence type="ECO:0000313" key="10">
    <source>
        <dbReference type="Proteomes" id="UP000322165"/>
    </source>
</evidence>
<dbReference type="AlphaFoldDB" id="A0A5B2Z6X1"/>
<dbReference type="PANTHER" id="PTHR43876:SF8">
    <property type="entry name" value="2-OCTAPRENYL-6-METHOXYPHENOL HYDROXYLASE"/>
    <property type="match status" value="1"/>
</dbReference>
<dbReference type="PRINTS" id="PR00420">
    <property type="entry name" value="RNGMNOXGNASE"/>
</dbReference>
<sequence>MRAVACDHDILILGGGLVGSALACALDGRGWRLGQVEASLPAEGAPGFDERKLALARASLDALTVLGVLPRLATPPAPIRRIHVSRAGDFGTVRLEAAERGVEAFGGVVLARELGQALEARLADVAGLVRHRPARVLEVLQDPAGPRVRISGPEGERELRCRLLVAADGTRSLARTALGIGSREHDYGQSLVVCSLATDRAPDGTAYERFTEEGPVALLPMAGGHYGSICGVARERAGQVLALDDAAYGEYWQQRFGWRAGRVRRVGKRSAYPLVAVWAERLTAPRAVLMGNAAQTIHPIGAQGFNLGLRDALTLADLLSGGGDPGAPALLVAYEERRREDRERTLAFSHGLATATATPGFGMQVLRSLGLLALGHVPGLAEPLVSGAMGFRGETPSLARSGA</sequence>
<comment type="caution">
    <text evidence="9">The sequence shown here is derived from an EMBL/GenBank/DDBJ whole genome shotgun (WGS) entry which is preliminary data.</text>
</comment>
<dbReference type="NCBIfam" id="TIGR01988">
    <property type="entry name" value="Ubi-OHases"/>
    <property type="match status" value="1"/>
</dbReference>
<dbReference type="Pfam" id="PF01494">
    <property type="entry name" value="FAD_binding_3"/>
    <property type="match status" value="1"/>
</dbReference>
<evidence type="ECO:0000256" key="4">
    <source>
        <dbReference type="ARBA" id="ARBA00022630"/>
    </source>
</evidence>
<reference evidence="9 10" key="1">
    <citation type="submission" date="2019-09" db="EMBL/GenBank/DDBJ databases">
        <title>Arenimonas chukotkensis sp. nov., a bacterium isolated from Chukotka hot spring, Arctic region, Russia.</title>
        <authorList>
            <person name="Zayulina K.S."/>
            <person name="Prokofeva M.I."/>
            <person name="Elcheninov A.G."/>
            <person name="Novikov A."/>
            <person name="Kochetkova T.V."/>
            <person name="Kublanov I.V."/>
        </authorList>
    </citation>
    <scope>NUCLEOTIDE SEQUENCE [LARGE SCALE GENOMIC DNA]</scope>
    <source>
        <strain evidence="9 10">3729k</strain>
    </source>
</reference>
<evidence type="ECO:0000256" key="1">
    <source>
        <dbReference type="ARBA" id="ARBA00001974"/>
    </source>
</evidence>
<evidence type="ECO:0000256" key="2">
    <source>
        <dbReference type="ARBA" id="ARBA00004749"/>
    </source>
</evidence>
<dbReference type="RefSeq" id="WP_149861491.1">
    <property type="nucleotide sequence ID" value="NZ_VUOD01000015.1"/>
</dbReference>
<dbReference type="EMBL" id="VUOD01000015">
    <property type="protein sequence ID" value="KAA2283709.1"/>
    <property type="molecule type" value="Genomic_DNA"/>
</dbReference>
<keyword evidence="4" id="KW-0285">Flavoprotein</keyword>
<keyword evidence="6 9" id="KW-0560">Oxidoreductase</keyword>
<keyword evidence="7" id="KW-0503">Monooxygenase</keyword>
<accession>A0A5B2Z6X1</accession>
<proteinExistence type="inferred from homology"/>
<evidence type="ECO:0000256" key="6">
    <source>
        <dbReference type="ARBA" id="ARBA00023002"/>
    </source>
</evidence>
<dbReference type="Gene3D" id="3.50.50.60">
    <property type="entry name" value="FAD/NAD(P)-binding domain"/>
    <property type="match status" value="2"/>
</dbReference>
<dbReference type="EC" id="1.14.13.-" evidence="9"/>
<comment type="similarity">
    <text evidence="3">Belongs to the UbiH/COQ6 family.</text>
</comment>
<gene>
    <name evidence="9" type="primary">ubiH</name>
    <name evidence="9" type="synonym">visB</name>
    <name evidence="9" type="ORF">F0415_12145</name>
</gene>
<comment type="pathway">
    <text evidence="2">Cofactor biosynthesis; ubiquinone biosynthesis.</text>
</comment>
<dbReference type="NCBIfam" id="NF004356">
    <property type="entry name" value="PRK05732.1"/>
    <property type="match status" value="1"/>
</dbReference>
<dbReference type="SUPFAM" id="SSF51905">
    <property type="entry name" value="FAD/NAD(P)-binding domain"/>
    <property type="match status" value="1"/>
</dbReference>
<dbReference type="InterPro" id="IPR002938">
    <property type="entry name" value="FAD-bd"/>
</dbReference>
<dbReference type="UniPathway" id="UPA00232"/>
<dbReference type="PANTHER" id="PTHR43876">
    <property type="entry name" value="UBIQUINONE BIOSYNTHESIS MONOOXYGENASE COQ6, MITOCHONDRIAL"/>
    <property type="match status" value="1"/>
</dbReference>